<dbReference type="KEGG" id="cchl:FPL14_19390"/>
<organism evidence="10 11">
    <name type="scientific">Cohnella cholangitidis</name>
    <dbReference type="NCBI Taxonomy" id="2598458"/>
    <lineage>
        <taxon>Bacteria</taxon>
        <taxon>Bacillati</taxon>
        <taxon>Bacillota</taxon>
        <taxon>Bacilli</taxon>
        <taxon>Bacillales</taxon>
        <taxon>Paenibacillaceae</taxon>
        <taxon>Cohnella</taxon>
    </lineage>
</organism>
<name>A0A7G5C1M2_9BACL</name>
<gene>
    <name evidence="10" type="ORF">FPL14_19390</name>
</gene>
<accession>A0A7G5C1M2</accession>
<evidence type="ECO:0000256" key="7">
    <source>
        <dbReference type="SAM" id="Phobius"/>
    </source>
</evidence>
<comment type="similarity">
    <text evidence="6">Belongs to the ABC-4 integral membrane protein family.</text>
</comment>
<dbReference type="GO" id="GO:0005886">
    <property type="term" value="C:plasma membrane"/>
    <property type="evidence" value="ECO:0007669"/>
    <property type="project" value="UniProtKB-SubCell"/>
</dbReference>
<keyword evidence="11" id="KW-1185">Reference proteome</keyword>
<dbReference type="PANTHER" id="PTHR30572">
    <property type="entry name" value="MEMBRANE COMPONENT OF TRANSPORTER-RELATED"/>
    <property type="match status" value="1"/>
</dbReference>
<feature type="transmembrane region" description="Helical" evidence="7">
    <location>
        <begin position="360"/>
        <end position="383"/>
    </location>
</feature>
<feature type="domain" description="MacB-like periplasmic core" evidence="9">
    <location>
        <begin position="22"/>
        <end position="217"/>
    </location>
</feature>
<feature type="transmembrane region" description="Helical" evidence="7">
    <location>
        <begin position="21"/>
        <end position="45"/>
    </location>
</feature>
<protein>
    <submittedName>
        <fullName evidence="10">ABC transporter permease</fullName>
    </submittedName>
</protein>
<reference evidence="10 11" key="1">
    <citation type="submission" date="2019-07" db="EMBL/GenBank/DDBJ databases">
        <authorList>
            <person name="Kim J.K."/>
            <person name="Cheong H.-M."/>
            <person name="Choi Y."/>
            <person name="Hwang K.J."/>
            <person name="Lee S."/>
            <person name="Choi C."/>
        </authorList>
    </citation>
    <scope>NUCLEOTIDE SEQUENCE [LARGE SCALE GENOMIC DNA]</scope>
    <source>
        <strain evidence="10 11">KS 22</strain>
    </source>
</reference>
<keyword evidence="2" id="KW-1003">Cell membrane</keyword>
<dbReference type="GO" id="GO:0022857">
    <property type="term" value="F:transmembrane transporter activity"/>
    <property type="evidence" value="ECO:0007669"/>
    <property type="project" value="TreeGrafter"/>
</dbReference>
<evidence type="ECO:0000256" key="3">
    <source>
        <dbReference type="ARBA" id="ARBA00022692"/>
    </source>
</evidence>
<keyword evidence="4 7" id="KW-1133">Transmembrane helix</keyword>
<evidence type="ECO:0000256" key="1">
    <source>
        <dbReference type="ARBA" id="ARBA00004651"/>
    </source>
</evidence>
<dbReference type="PANTHER" id="PTHR30572:SF4">
    <property type="entry name" value="ABC TRANSPORTER PERMEASE YTRF"/>
    <property type="match status" value="1"/>
</dbReference>
<keyword evidence="5 7" id="KW-0472">Membrane</keyword>
<dbReference type="EMBL" id="CP041969">
    <property type="protein sequence ID" value="QMV43106.1"/>
    <property type="molecule type" value="Genomic_DNA"/>
</dbReference>
<dbReference type="Pfam" id="PF12704">
    <property type="entry name" value="MacB_PCD"/>
    <property type="match status" value="1"/>
</dbReference>
<feature type="domain" description="ABC3 transporter permease C-terminal" evidence="8">
    <location>
        <begin position="308"/>
        <end position="434"/>
    </location>
</feature>
<evidence type="ECO:0000313" key="10">
    <source>
        <dbReference type="EMBL" id="QMV43106.1"/>
    </source>
</evidence>
<sequence>MKLTDQFRFVRQNMKKNKTRLFMTVLATAMGCSFLIVLASVGFGLQKSIVDKMVGDRMVTAIDIYGIESDSTVDRVIGEKNIEYLRSVDHVKTVTYRNYIQQSLNPSVDGNAVNSNAAINVDFEAETLAGFKLSSGRLPQSDNEVVAGYHIRRTQDGQEPNAEPLAAKDWLGKTMNLEVRQFADDGTEQKKTIPVTIVGIGEKPSREWQTDSNVYIGNELLAEIEGFTQTQWGAARILPDKNNPEGFEPPGLQDPRQYNEVQAIADGANHVKGIAEEIRKQGYYSHSIADELEQVNLVFLIMKIGLGFVGTIAVLIASIGIFNTMTMAVTERAQDIGIMKAIGAHPSSIRRIFLLESSMIGVIGAIIGTIVAYIISMVVNFGLPLVIEGFMDEQVPADFRFSWIPPYLAIIACLISLGVALLSGSRPAKRATRIDVLRALRRDM</sequence>
<dbReference type="InterPro" id="IPR050250">
    <property type="entry name" value="Macrolide_Exporter_MacB"/>
</dbReference>
<evidence type="ECO:0000259" key="8">
    <source>
        <dbReference type="Pfam" id="PF02687"/>
    </source>
</evidence>
<evidence type="ECO:0000256" key="4">
    <source>
        <dbReference type="ARBA" id="ARBA00022989"/>
    </source>
</evidence>
<evidence type="ECO:0000259" key="9">
    <source>
        <dbReference type="Pfam" id="PF12704"/>
    </source>
</evidence>
<feature type="transmembrane region" description="Helical" evidence="7">
    <location>
        <begin position="403"/>
        <end position="423"/>
    </location>
</feature>
<evidence type="ECO:0000256" key="6">
    <source>
        <dbReference type="ARBA" id="ARBA00038076"/>
    </source>
</evidence>
<evidence type="ECO:0000313" key="11">
    <source>
        <dbReference type="Proteomes" id="UP000515679"/>
    </source>
</evidence>
<proteinExistence type="inferred from homology"/>
<dbReference type="Pfam" id="PF02687">
    <property type="entry name" value="FtsX"/>
    <property type="match status" value="1"/>
</dbReference>
<evidence type="ECO:0000256" key="5">
    <source>
        <dbReference type="ARBA" id="ARBA00023136"/>
    </source>
</evidence>
<comment type="subcellular location">
    <subcellularLocation>
        <location evidence="1">Cell membrane</location>
        <topology evidence="1">Multi-pass membrane protein</topology>
    </subcellularLocation>
</comment>
<dbReference type="InterPro" id="IPR025857">
    <property type="entry name" value="MacB_PCD"/>
</dbReference>
<dbReference type="InterPro" id="IPR003838">
    <property type="entry name" value="ABC3_permease_C"/>
</dbReference>
<dbReference type="PROSITE" id="PS51257">
    <property type="entry name" value="PROKAR_LIPOPROTEIN"/>
    <property type="match status" value="1"/>
</dbReference>
<dbReference type="AlphaFoldDB" id="A0A7G5C1M2"/>
<dbReference type="Proteomes" id="UP000515679">
    <property type="component" value="Chromosome"/>
</dbReference>
<keyword evidence="3 7" id="KW-0812">Transmembrane</keyword>
<feature type="transmembrane region" description="Helical" evidence="7">
    <location>
        <begin position="297"/>
        <end position="322"/>
    </location>
</feature>
<evidence type="ECO:0000256" key="2">
    <source>
        <dbReference type="ARBA" id="ARBA00022475"/>
    </source>
</evidence>
<dbReference type="RefSeq" id="WP_182299338.1">
    <property type="nucleotide sequence ID" value="NZ_CP041969.1"/>
</dbReference>